<evidence type="ECO:0000256" key="7">
    <source>
        <dbReference type="RuleBase" id="RU003822"/>
    </source>
</evidence>
<dbReference type="InterPro" id="IPR014756">
    <property type="entry name" value="Ig_E-set"/>
</dbReference>
<dbReference type="GO" id="GO:0005886">
    <property type="term" value="C:plasma membrane"/>
    <property type="evidence" value="ECO:0007669"/>
    <property type="project" value="TreeGrafter"/>
</dbReference>
<sequence>MLRSVSLAPQQRAAKDLQDLPTELKNSLLGVPLFHVPTGYGSTGGSGANSAQVSSPLLSGEVLQAQNLFSRGPSPSSLMSRVFRSAKPRYSTGLTGQVPVFDYNGRLTTRQVGVHTFRFRSLSLFYFLRSQPWTVLITYSVVLYLIIVLLITAAYYAWGVECGAAMNAVSAIYFTVVSLAANGGYMGEDGDTMTDATHMCYRGRTAIVMVCSYVNILFVGLVAALVVSKAEYTGKLGHRVVFSDFCTLATVPGRVDQWRLVFRVANVDNHIPLARGKLRLFCVTAEPLKECHIHQQQLQALRHSRSVKKLAGSTWSGTHQLLPGVEFDGGGGGRQPQRTAPPPAEADENLHTAKAKKRHAKAHSRLRSAPAPPAPHDSADSGSREDRSGLTRAQRHHQRRKQRDRQLHKSGSGGHTDEADSPRRHRGQRSEGSLNPQKSHGMPSTESRGHRSASSGPSRSSSTASSGSDDSTLSTSAASSRFLSASSSAKATSSTRTRRKAVSRAKAPSPKSQSSSAADNADVDKANSSVSSQEGSCLYAASPFTEVGNEPSVAFAGKRSPFPTGIPEPAVSVPILSRSPNEDAGKTMERVHLCVHEMRWTCAGETYLDRGERGQLSLWYPADIIHIIDERSPLRPFLELPHVAASLGSGGASADALSGFPSRADLVRQHFQIVAVFDATEMETGSAITTKRTYTNEDIVAHYKFSDRLVHVHPESSEVLLDFHYFNALLPVNLVEPSTTESDM</sequence>
<evidence type="ECO:0000313" key="10">
    <source>
        <dbReference type="EMBL" id="CAC5427840.1"/>
    </source>
</evidence>
<comment type="subcellular location">
    <subcellularLocation>
        <location evidence="7">Membrane</location>
        <topology evidence="7">Multi-pass membrane protein</topology>
    </subcellularLocation>
</comment>
<dbReference type="InterPro" id="IPR013518">
    <property type="entry name" value="K_chnl_inward-rec_Kir_cyto"/>
</dbReference>
<dbReference type="VEuPathDB" id="TriTrypDB:LDHU3_09.0660"/>
<evidence type="ECO:0000313" key="11">
    <source>
        <dbReference type="Proteomes" id="UP000601710"/>
    </source>
</evidence>
<dbReference type="GO" id="GO:0034702">
    <property type="term" value="C:monoatomic ion channel complex"/>
    <property type="evidence" value="ECO:0007669"/>
    <property type="project" value="UniProtKB-KW"/>
</dbReference>
<dbReference type="Proteomes" id="UP000601710">
    <property type="component" value="Chromosome 9"/>
</dbReference>
<feature type="transmembrane region" description="Helical" evidence="9">
    <location>
        <begin position="164"/>
        <end position="185"/>
    </location>
</feature>
<feature type="compositionally biased region" description="Basic residues" evidence="8">
    <location>
        <begin position="393"/>
        <end position="408"/>
    </location>
</feature>
<evidence type="ECO:0000256" key="8">
    <source>
        <dbReference type="SAM" id="MobiDB-lite"/>
    </source>
</evidence>
<dbReference type="PANTHER" id="PTHR11767:SF102">
    <property type="entry name" value="INWARDLY RECTIFYING POTASSIUM CHANNEL 1, ISOFORM F"/>
    <property type="match status" value="1"/>
</dbReference>
<dbReference type="VEuPathDB" id="TriTrypDB:LdCL_090010400"/>
<reference evidence="10" key="1">
    <citation type="submission" date="2020-06" db="EMBL/GenBank/DDBJ databases">
        <authorList>
            <person name="Camacho E."/>
            <person name="Gonzalez-de la Fuente S."/>
            <person name="Rastrojo A."/>
            <person name="Peiro-Pastor R."/>
            <person name="Solana JC."/>
            <person name="Tabera L."/>
            <person name="Gamarro F."/>
            <person name="Carrasco-Ramiro F."/>
            <person name="Requena JM."/>
            <person name="Aguado B."/>
        </authorList>
    </citation>
    <scope>NUCLEOTIDE SEQUENCE</scope>
</reference>
<keyword evidence="9" id="KW-0472">Membrane</keyword>
<feature type="transmembrane region" description="Helical" evidence="9">
    <location>
        <begin position="206"/>
        <end position="227"/>
    </location>
</feature>
<keyword evidence="7 9" id="KW-0812">Transmembrane</keyword>
<feature type="compositionally biased region" description="Low complexity" evidence="8">
    <location>
        <begin position="452"/>
        <end position="495"/>
    </location>
</feature>
<keyword evidence="2 7" id="KW-0633">Potassium transport</keyword>
<dbReference type="GO" id="GO:1990573">
    <property type="term" value="P:potassium ion import across plasma membrane"/>
    <property type="evidence" value="ECO:0007669"/>
    <property type="project" value="TreeGrafter"/>
</dbReference>
<evidence type="ECO:0000256" key="5">
    <source>
        <dbReference type="ARBA" id="ARBA00023065"/>
    </source>
</evidence>
<proteinExistence type="inferred from homology"/>
<dbReference type="AlphaFoldDB" id="A0A6J8F7C6"/>
<evidence type="ECO:0000256" key="2">
    <source>
        <dbReference type="ARBA" id="ARBA00022538"/>
    </source>
</evidence>
<feature type="transmembrane region" description="Helical" evidence="9">
    <location>
        <begin position="133"/>
        <end position="158"/>
    </location>
</feature>
<accession>A0A6J8F7C6</accession>
<keyword evidence="1 7" id="KW-0813">Transport</keyword>
<feature type="compositionally biased region" description="Low complexity" evidence="8">
    <location>
        <begin position="504"/>
        <end position="518"/>
    </location>
</feature>
<evidence type="ECO:0000256" key="6">
    <source>
        <dbReference type="ARBA" id="ARBA00023303"/>
    </source>
</evidence>
<dbReference type="EMBL" id="LR812629">
    <property type="protein sequence ID" value="CAC5427840.1"/>
    <property type="molecule type" value="Genomic_DNA"/>
</dbReference>
<keyword evidence="5 7" id="KW-0406">Ion transport</keyword>
<dbReference type="GO" id="GO:0005242">
    <property type="term" value="F:inward rectifier potassium channel activity"/>
    <property type="evidence" value="ECO:0007669"/>
    <property type="project" value="InterPro"/>
</dbReference>
<comment type="similarity">
    <text evidence="7">Belongs to the inward rectifier-type potassium channel (TC 1.A.2.1) family.</text>
</comment>
<dbReference type="SUPFAM" id="SSF81296">
    <property type="entry name" value="E set domains"/>
    <property type="match status" value="1"/>
</dbReference>
<keyword evidence="6 7" id="KW-0407">Ion channel</keyword>
<evidence type="ECO:0000256" key="9">
    <source>
        <dbReference type="SAM" id="Phobius"/>
    </source>
</evidence>
<evidence type="ECO:0000256" key="1">
    <source>
        <dbReference type="ARBA" id="ARBA00022448"/>
    </source>
</evidence>
<feature type="compositionally biased region" description="Basic and acidic residues" evidence="8">
    <location>
        <begin position="377"/>
        <end position="389"/>
    </location>
</feature>
<dbReference type="GO" id="GO:0034765">
    <property type="term" value="P:regulation of monoatomic ion transmembrane transport"/>
    <property type="evidence" value="ECO:0007669"/>
    <property type="project" value="TreeGrafter"/>
</dbReference>
<gene>
    <name evidence="10" type="ORF">LDHU3_09.0660</name>
</gene>
<feature type="region of interest" description="Disordered" evidence="8">
    <location>
        <begin position="321"/>
        <end position="532"/>
    </location>
</feature>
<organism evidence="10 11">
    <name type="scientific">Leishmania donovani</name>
    <dbReference type="NCBI Taxonomy" id="5661"/>
    <lineage>
        <taxon>Eukaryota</taxon>
        <taxon>Discoba</taxon>
        <taxon>Euglenozoa</taxon>
        <taxon>Kinetoplastea</taxon>
        <taxon>Metakinetoplastina</taxon>
        <taxon>Trypanosomatida</taxon>
        <taxon>Trypanosomatidae</taxon>
        <taxon>Leishmaniinae</taxon>
        <taxon>Leishmania</taxon>
    </lineage>
</organism>
<dbReference type="PANTHER" id="PTHR11767">
    <property type="entry name" value="INWARD RECTIFIER POTASSIUM CHANNEL"/>
    <property type="match status" value="1"/>
</dbReference>
<keyword evidence="4 7" id="KW-0630">Potassium</keyword>
<dbReference type="InterPro" id="IPR016449">
    <property type="entry name" value="K_chnl_inward-rec_Kir"/>
</dbReference>
<protein>
    <submittedName>
        <fullName evidence="10">Hypothetical_protein_conserved</fullName>
    </submittedName>
</protein>
<feature type="compositionally biased region" description="Polar residues" evidence="8">
    <location>
        <begin position="430"/>
        <end position="446"/>
    </location>
</feature>
<keyword evidence="9" id="KW-1133">Transmembrane helix</keyword>
<dbReference type="Gene3D" id="2.60.40.1400">
    <property type="entry name" value="G protein-activated inward rectifier potassium channel 1"/>
    <property type="match status" value="1"/>
</dbReference>
<keyword evidence="3 7" id="KW-0851">Voltage-gated channel</keyword>
<evidence type="ECO:0000256" key="4">
    <source>
        <dbReference type="ARBA" id="ARBA00022958"/>
    </source>
</evidence>
<dbReference type="VEuPathDB" id="TriTrypDB:LdBPK_090530.1"/>
<feature type="region of interest" description="Disordered" evidence="8">
    <location>
        <begin position="559"/>
        <end position="578"/>
    </location>
</feature>
<evidence type="ECO:0000256" key="3">
    <source>
        <dbReference type="ARBA" id="ARBA00022882"/>
    </source>
</evidence>
<feature type="compositionally biased region" description="Basic residues" evidence="8">
    <location>
        <begin position="353"/>
        <end position="366"/>
    </location>
</feature>
<name>A0A6J8F7C6_LEIDO</name>